<dbReference type="Pfam" id="PF04145">
    <property type="entry name" value="Ctr"/>
    <property type="match status" value="1"/>
</dbReference>
<evidence type="ECO:0000256" key="5">
    <source>
        <dbReference type="ARBA" id="ARBA00023136"/>
    </source>
</evidence>
<keyword evidence="3 6" id="KW-0812">Transmembrane</keyword>
<keyword evidence="6" id="KW-0406">Ion transport</keyword>
<feature type="transmembrane region" description="Helical" evidence="6">
    <location>
        <begin position="101"/>
        <end position="121"/>
    </location>
</feature>
<feature type="transmembrane region" description="Helical" evidence="6">
    <location>
        <begin position="47"/>
        <end position="65"/>
    </location>
</feature>
<dbReference type="OrthoDB" id="161814at2759"/>
<comment type="similarity">
    <text evidence="2 6">Belongs to the copper transporter (Ctr) (TC 1.A.56) family. SLC31A subfamily.</text>
</comment>
<reference evidence="7" key="2">
    <citation type="submission" date="2014-01" db="EMBL/GenBank/DDBJ databases">
        <title>Evolution of pathogenesis and genome organization in the Tremellales.</title>
        <authorList>
            <person name="Cuomo C."/>
            <person name="Litvintseva A."/>
            <person name="Heitman J."/>
            <person name="Chen Y."/>
            <person name="Sun S."/>
            <person name="Springer D."/>
            <person name="Dromer F."/>
            <person name="Young S."/>
            <person name="Zeng Q."/>
            <person name="Chapman S."/>
            <person name="Gujja S."/>
            <person name="Saif S."/>
            <person name="Birren B."/>
        </authorList>
    </citation>
    <scope>NUCLEOTIDE SEQUENCE</scope>
    <source>
        <strain evidence="7">CBS 10118</strain>
    </source>
</reference>
<comment type="subcellular location">
    <subcellularLocation>
        <location evidence="1 6">Membrane</location>
        <topology evidence="1 6">Multi-pass membrane protein</topology>
    </subcellularLocation>
</comment>
<reference evidence="7" key="1">
    <citation type="submission" date="2013-07" db="EMBL/GenBank/DDBJ databases">
        <title>The Genome Sequence of Cryptococcus bestiolae CBS10118.</title>
        <authorList>
            <consortium name="The Broad Institute Genome Sequencing Platform"/>
            <person name="Cuomo C."/>
            <person name="Litvintseva A."/>
            <person name="Chen Y."/>
            <person name="Heitman J."/>
            <person name="Sun S."/>
            <person name="Springer D."/>
            <person name="Dromer F."/>
            <person name="Young S.K."/>
            <person name="Zeng Q."/>
            <person name="Gargeya S."/>
            <person name="Fitzgerald M."/>
            <person name="Abouelleil A."/>
            <person name="Alvarado L."/>
            <person name="Berlin A.M."/>
            <person name="Chapman S.B."/>
            <person name="Dewar J."/>
            <person name="Goldberg J."/>
            <person name="Griggs A."/>
            <person name="Gujja S."/>
            <person name="Hansen M."/>
            <person name="Howarth C."/>
            <person name="Imamovic A."/>
            <person name="Larimer J."/>
            <person name="McCowan C."/>
            <person name="Murphy C."/>
            <person name="Pearson M."/>
            <person name="Priest M."/>
            <person name="Roberts A."/>
            <person name="Saif S."/>
            <person name="Shea T."/>
            <person name="Sykes S."/>
            <person name="Wortman J."/>
            <person name="Nusbaum C."/>
            <person name="Birren B."/>
        </authorList>
    </citation>
    <scope>NUCLEOTIDE SEQUENCE [LARGE SCALE GENOMIC DNA]</scope>
    <source>
        <strain evidence="7">CBS 10118</strain>
    </source>
</reference>
<keyword evidence="4 6" id="KW-1133">Transmembrane helix</keyword>
<keyword evidence="6" id="KW-0187">Copper transport</keyword>
<proteinExistence type="inferred from homology"/>
<dbReference type="AlphaFoldDB" id="A0A1B9G5P3"/>
<organism evidence="7">
    <name type="scientific">Kwoniella bestiolae CBS 10118</name>
    <dbReference type="NCBI Taxonomy" id="1296100"/>
    <lineage>
        <taxon>Eukaryota</taxon>
        <taxon>Fungi</taxon>
        <taxon>Dikarya</taxon>
        <taxon>Basidiomycota</taxon>
        <taxon>Agaricomycotina</taxon>
        <taxon>Tremellomycetes</taxon>
        <taxon>Tremellales</taxon>
        <taxon>Cryptococcaceae</taxon>
        <taxon>Kwoniella</taxon>
    </lineage>
</organism>
<evidence type="ECO:0000256" key="4">
    <source>
        <dbReference type="ARBA" id="ARBA00022989"/>
    </source>
</evidence>
<evidence type="ECO:0000256" key="1">
    <source>
        <dbReference type="ARBA" id="ARBA00004141"/>
    </source>
</evidence>
<keyword evidence="6" id="KW-0813">Transport</keyword>
<evidence type="ECO:0000256" key="3">
    <source>
        <dbReference type="ARBA" id="ARBA00022692"/>
    </source>
</evidence>
<dbReference type="PANTHER" id="PTHR12483">
    <property type="entry name" value="SOLUTE CARRIER FAMILY 31 COPPER TRANSPORTERS"/>
    <property type="match status" value="1"/>
</dbReference>
<evidence type="ECO:0000256" key="2">
    <source>
        <dbReference type="ARBA" id="ARBA00006921"/>
    </source>
</evidence>
<evidence type="ECO:0000313" key="7">
    <source>
        <dbReference type="EMBL" id="OCF26318.1"/>
    </source>
</evidence>
<feature type="transmembrane region" description="Helical" evidence="6">
    <location>
        <begin position="127"/>
        <end position="148"/>
    </location>
</feature>
<protein>
    <recommendedName>
        <fullName evidence="6">Copper transport protein</fullName>
    </recommendedName>
</protein>
<keyword evidence="6" id="KW-0186">Copper</keyword>
<sequence>MELGCHRYMYDHLLPTLTSSPPVSLLTPFPTYAGFISSGWHNTTRGAFAASCIGVTFMAVLLELLRRVARDYDRLILKQLSNVSIKLQNHRPRRATPLQQLIRSLIHVAVFGVAYLLMLLVMSFNGYLIFSILIGTGIGKFFCDWLVLGVESTTNDEEPTVCCG</sequence>
<accession>A0A1B9G5P3</accession>
<dbReference type="GO" id="GO:0016020">
    <property type="term" value="C:membrane"/>
    <property type="evidence" value="ECO:0007669"/>
    <property type="project" value="UniProtKB-SubCell"/>
</dbReference>
<keyword evidence="5 6" id="KW-0472">Membrane</keyword>
<dbReference type="GO" id="GO:0005375">
    <property type="term" value="F:copper ion transmembrane transporter activity"/>
    <property type="evidence" value="ECO:0007669"/>
    <property type="project" value="UniProtKB-UniRule"/>
</dbReference>
<name>A0A1B9G5P3_9TREE</name>
<dbReference type="EMBL" id="KI894020">
    <property type="protein sequence ID" value="OCF26318.1"/>
    <property type="molecule type" value="Genomic_DNA"/>
</dbReference>
<dbReference type="VEuPathDB" id="FungiDB:I302_04001"/>
<dbReference type="InterPro" id="IPR007274">
    <property type="entry name" value="Cop_transporter"/>
</dbReference>
<evidence type="ECO:0000256" key="6">
    <source>
        <dbReference type="RuleBase" id="RU367022"/>
    </source>
</evidence>
<dbReference type="STRING" id="1296100.A0A1B9G5P3"/>
<dbReference type="PANTHER" id="PTHR12483:SF73">
    <property type="entry name" value="COPPER TRANSPORT PROTEIN CTR3"/>
    <property type="match status" value="1"/>
</dbReference>
<gene>
    <name evidence="7" type="ORF">I302_04001</name>
</gene>